<feature type="compositionally biased region" description="Polar residues" evidence="1">
    <location>
        <begin position="11"/>
        <end position="20"/>
    </location>
</feature>
<dbReference type="RefSeq" id="WP_126461348.1">
    <property type="nucleotide sequence ID" value="NZ_AP018721.1"/>
</dbReference>
<evidence type="ECO:0000313" key="2">
    <source>
        <dbReference type="EMBL" id="TCS71481.1"/>
    </source>
</evidence>
<feature type="compositionally biased region" description="Polar residues" evidence="1">
    <location>
        <begin position="28"/>
        <end position="41"/>
    </location>
</feature>
<feature type="region of interest" description="Disordered" evidence="1">
    <location>
        <begin position="11"/>
        <end position="69"/>
    </location>
</feature>
<sequence length="121" mass="13238">MDLAIQATNYSFQSPIQNRAAQPLATPQAVSANKPETSTPNPKEETRLNQARQQANPPARVASQPNAGLISRTKTDFEYEDTRSVMKVTDKDVLIYQVPAKGALEIIKAEAKEASRIETAV</sequence>
<organism evidence="2 3">
    <name type="scientific">Sulfuritortus calidifontis</name>
    <dbReference type="NCBI Taxonomy" id="1914471"/>
    <lineage>
        <taxon>Bacteria</taxon>
        <taxon>Pseudomonadati</taxon>
        <taxon>Pseudomonadota</taxon>
        <taxon>Betaproteobacteria</taxon>
        <taxon>Nitrosomonadales</taxon>
        <taxon>Thiobacillaceae</taxon>
        <taxon>Sulfuritortus</taxon>
    </lineage>
</organism>
<proteinExistence type="predicted"/>
<evidence type="ECO:0000313" key="3">
    <source>
        <dbReference type="Proteomes" id="UP000295135"/>
    </source>
</evidence>
<name>A0A4V2UQM1_9PROT</name>
<protein>
    <submittedName>
        <fullName evidence="2">Uncharacterized protein</fullName>
    </submittedName>
</protein>
<reference evidence="2 3" key="1">
    <citation type="submission" date="2019-03" db="EMBL/GenBank/DDBJ databases">
        <title>Genomic Encyclopedia of Type Strains, Phase IV (KMG-IV): sequencing the most valuable type-strain genomes for metagenomic binning, comparative biology and taxonomic classification.</title>
        <authorList>
            <person name="Goeker M."/>
        </authorList>
    </citation>
    <scope>NUCLEOTIDE SEQUENCE [LARGE SCALE GENOMIC DNA]</scope>
    <source>
        <strain evidence="2 3">DSM 103923</strain>
    </source>
</reference>
<dbReference type="Proteomes" id="UP000295135">
    <property type="component" value="Unassembled WGS sequence"/>
</dbReference>
<accession>A0A4V2UQM1</accession>
<comment type="caution">
    <text evidence="2">The sequence shown here is derived from an EMBL/GenBank/DDBJ whole genome shotgun (WGS) entry which is preliminary data.</text>
</comment>
<gene>
    <name evidence="2" type="ORF">EDC61_10926</name>
</gene>
<keyword evidence="3" id="KW-1185">Reference proteome</keyword>
<evidence type="ECO:0000256" key="1">
    <source>
        <dbReference type="SAM" id="MobiDB-lite"/>
    </source>
</evidence>
<dbReference type="EMBL" id="SLZY01000009">
    <property type="protein sequence ID" value="TCS71481.1"/>
    <property type="molecule type" value="Genomic_DNA"/>
</dbReference>
<dbReference type="AlphaFoldDB" id="A0A4V2UQM1"/>